<dbReference type="PROSITE" id="PS01124">
    <property type="entry name" value="HTH_ARAC_FAMILY_2"/>
    <property type="match status" value="1"/>
</dbReference>
<dbReference type="Pfam" id="PF10114">
    <property type="entry name" value="PocR"/>
    <property type="match status" value="1"/>
</dbReference>
<proteinExistence type="predicted"/>
<keyword evidence="2" id="KW-0238">DNA-binding</keyword>
<sequence>MIMEGLMRNSLELLEDVVDTQALQIIQDDLAAVTDMAVLTVDAGGKPVTRHSKCTDFCRAMRSATQSSRLCESCDYRGGYAAQSMQRPYVYKCHMGIVDMAVPLVVGSKYLGSIMLGQISIPAQDTGKKLDMLSSTSRPDQREHDSMLEEYYRSLPVMSYERIESVARLVTHMSHYITGRVSARNRTYVFGTSAAAADVKLTEEAAQVHEIPRQQVQEEAGQPTDRKQAAGTTGGSLRLKPALEHMHGHFRERLRLADMAQLCWISADYFSRLFRQETGSTFSSYINSLRLEEAKRSLAEGEESVVSIAYSLGFEDSGYFIRTFKKATGETPAVYRLKSRA</sequence>
<keyword evidence="3" id="KW-0804">Transcription</keyword>
<dbReference type="SMART" id="SM00342">
    <property type="entry name" value="HTH_ARAC"/>
    <property type="match status" value="1"/>
</dbReference>
<dbReference type="InterPro" id="IPR018771">
    <property type="entry name" value="PocR_dom"/>
</dbReference>
<feature type="region of interest" description="Disordered" evidence="4">
    <location>
        <begin position="212"/>
        <end position="236"/>
    </location>
</feature>
<dbReference type="InterPro" id="IPR018062">
    <property type="entry name" value="HTH_AraC-typ_CS"/>
</dbReference>
<dbReference type="Pfam" id="PF12833">
    <property type="entry name" value="HTH_18"/>
    <property type="match status" value="1"/>
</dbReference>
<dbReference type="PANTHER" id="PTHR43280">
    <property type="entry name" value="ARAC-FAMILY TRANSCRIPTIONAL REGULATOR"/>
    <property type="match status" value="1"/>
</dbReference>
<organism evidence="6 7">
    <name type="scientific">Paenibacillus phytohabitans</name>
    <dbReference type="NCBI Taxonomy" id="2654978"/>
    <lineage>
        <taxon>Bacteria</taxon>
        <taxon>Bacillati</taxon>
        <taxon>Bacillota</taxon>
        <taxon>Bacilli</taxon>
        <taxon>Bacillales</taxon>
        <taxon>Paenibacillaceae</taxon>
        <taxon>Paenibacillus</taxon>
    </lineage>
</organism>
<name>A0ABX1YUR4_9BACL</name>
<evidence type="ECO:0000256" key="3">
    <source>
        <dbReference type="ARBA" id="ARBA00023163"/>
    </source>
</evidence>
<dbReference type="InterPro" id="IPR009057">
    <property type="entry name" value="Homeodomain-like_sf"/>
</dbReference>
<dbReference type="Proteomes" id="UP000596857">
    <property type="component" value="Unassembled WGS sequence"/>
</dbReference>
<evidence type="ECO:0000313" key="7">
    <source>
        <dbReference type="Proteomes" id="UP000596857"/>
    </source>
</evidence>
<reference evidence="6 7" key="1">
    <citation type="submission" date="2019-10" db="EMBL/GenBank/DDBJ databases">
        <title>Description of Paenibacillus terricola sp. nov.</title>
        <authorList>
            <person name="Carlier A."/>
            <person name="Qi S."/>
        </authorList>
    </citation>
    <scope>NUCLEOTIDE SEQUENCE [LARGE SCALE GENOMIC DNA]</scope>
    <source>
        <strain evidence="6 7">LMG 31459</strain>
    </source>
</reference>
<dbReference type="InterPro" id="IPR018060">
    <property type="entry name" value="HTH_AraC"/>
</dbReference>
<dbReference type="PRINTS" id="PR00032">
    <property type="entry name" value="HTHARAC"/>
</dbReference>
<dbReference type="Gene3D" id="1.10.10.60">
    <property type="entry name" value="Homeodomain-like"/>
    <property type="match status" value="2"/>
</dbReference>
<evidence type="ECO:0000256" key="2">
    <source>
        <dbReference type="ARBA" id="ARBA00023125"/>
    </source>
</evidence>
<feature type="domain" description="HTH araC/xylS-type" evidence="5">
    <location>
        <begin position="240"/>
        <end position="338"/>
    </location>
</feature>
<dbReference type="PANTHER" id="PTHR43280:SF2">
    <property type="entry name" value="HTH-TYPE TRANSCRIPTIONAL REGULATOR EXSA"/>
    <property type="match status" value="1"/>
</dbReference>
<gene>
    <name evidence="6" type="ORF">GC101_31350</name>
</gene>
<keyword evidence="7" id="KW-1185">Reference proteome</keyword>
<comment type="caution">
    <text evidence="6">The sequence shown here is derived from an EMBL/GenBank/DDBJ whole genome shotgun (WGS) entry which is preliminary data.</text>
</comment>
<evidence type="ECO:0000313" key="6">
    <source>
        <dbReference type="EMBL" id="NOU83359.1"/>
    </source>
</evidence>
<evidence type="ECO:0000256" key="4">
    <source>
        <dbReference type="SAM" id="MobiDB-lite"/>
    </source>
</evidence>
<keyword evidence="1" id="KW-0805">Transcription regulation</keyword>
<accession>A0ABX1YUR4</accession>
<evidence type="ECO:0000256" key="1">
    <source>
        <dbReference type="ARBA" id="ARBA00023015"/>
    </source>
</evidence>
<dbReference type="EMBL" id="WHOB01000093">
    <property type="protein sequence ID" value="NOU83359.1"/>
    <property type="molecule type" value="Genomic_DNA"/>
</dbReference>
<dbReference type="InterPro" id="IPR020449">
    <property type="entry name" value="Tscrpt_reg_AraC-type_HTH"/>
</dbReference>
<protein>
    <submittedName>
        <fullName evidence="6">Helix-turn-helix domain-containing protein</fullName>
    </submittedName>
</protein>
<evidence type="ECO:0000259" key="5">
    <source>
        <dbReference type="PROSITE" id="PS01124"/>
    </source>
</evidence>
<dbReference type="PROSITE" id="PS00041">
    <property type="entry name" value="HTH_ARAC_FAMILY_1"/>
    <property type="match status" value="1"/>
</dbReference>
<dbReference type="SUPFAM" id="SSF46689">
    <property type="entry name" value="Homeodomain-like"/>
    <property type="match status" value="2"/>
</dbReference>